<evidence type="ECO:0008006" key="4">
    <source>
        <dbReference type="Google" id="ProtNLM"/>
    </source>
</evidence>
<sequence length="99" mass="11140">MTSLEEDNKRYKQYLKKRFATTTVLTTAKLDLYLQEPTVLMESSKFPSALYTSGRVLSSYQTQSKPATLKALVYEQSWISADSGLIINNGYSDSDDNSP</sequence>
<dbReference type="EMBL" id="PGCI01000845">
    <property type="protein sequence ID" value="PLW13620.1"/>
    <property type="molecule type" value="Genomic_DNA"/>
</dbReference>
<protein>
    <recommendedName>
        <fullName evidence="4">HAT C-terminal dimerisation domain-containing protein</fullName>
    </recommendedName>
</protein>
<dbReference type="EMBL" id="PGCI01000018">
    <property type="protein sequence ID" value="PLW49140.1"/>
    <property type="molecule type" value="Genomic_DNA"/>
</dbReference>
<comment type="caution">
    <text evidence="2">The sequence shown here is derived from an EMBL/GenBank/DDBJ whole genome shotgun (WGS) entry which is preliminary data.</text>
</comment>
<name>A0A2N5VGL9_9BASI</name>
<evidence type="ECO:0000313" key="1">
    <source>
        <dbReference type="EMBL" id="PLW13620.1"/>
    </source>
</evidence>
<gene>
    <name evidence="2" type="ORF">PCASD_03008</name>
    <name evidence="1" type="ORF">PCASD_23929</name>
</gene>
<accession>A0A2N5VGL9</accession>
<evidence type="ECO:0000313" key="3">
    <source>
        <dbReference type="Proteomes" id="UP000235392"/>
    </source>
</evidence>
<dbReference type="AlphaFoldDB" id="A0A2N5VGL9"/>
<reference evidence="2 3" key="1">
    <citation type="submission" date="2017-11" db="EMBL/GenBank/DDBJ databases">
        <title>De novo assembly and phasing of dikaryotic genomes from two isolates of Puccinia coronata f. sp. avenae, the causal agent of oat crown rust.</title>
        <authorList>
            <person name="Miller M.E."/>
            <person name="Zhang Y."/>
            <person name="Omidvar V."/>
            <person name="Sperschneider J."/>
            <person name="Schwessinger B."/>
            <person name="Raley C."/>
            <person name="Palmer J.M."/>
            <person name="Garnica D."/>
            <person name="Upadhyaya N."/>
            <person name="Rathjen J."/>
            <person name="Taylor J.M."/>
            <person name="Park R.F."/>
            <person name="Dodds P.N."/>
            <person name="Hirsch C.D."/>
            <person name="Kianian S.F."/>
            <person name="Figueroa M."/>
        </authorList>
    </citation>
    <scope>NUCLEOTIDE SEQUENCE [LARGE SCALE GENOMIC DNA]</scope>
    <source>
        <strain evidence="2">12SD80</strain>
    </source>
</reference>
<organism evidence="2 3">
    <name type="scientific">Puccinia coronata f. sp. avenae</name>
    <dbReference type="NCBI Taxonomy" id="200324"/>
    <lineage>
        <taxon>Eukaryota</taxon>
        <taxon>Fungi</taxon>
        <taxon>Dikarya</taxon>
        <taxon>Basidiomycota</taxon>
        <taxon>Pucciniomycotina</taxon>
        <taxon>Pucciniomycetes</taxon>
        <taxon>Pucciniales</taxon>
        <taxon>Pucciniaceae</taxon>
        <taxon>Puccinia</taxon>
    </lineage>
</organism>
<dbReference type="Proteomes" id="UP000235392">
    <property type="component" value="Unassembled WGS sequence"/>
</dbReference>
<proteinExistence type="predicted"/>
<evidence type="ECO:0000313" key="2">
    <source>
        <dbReference type="EMBL" id="PLW49140.1"/>
    </source>
</evidence>